<dbReference type="GO" id="GO:0035770">
    <property type="term" value="C:ribonucleoprotein granule"/>
    <property type="evidence" value="ECO:0007669"/>
    <property type="project" value="TreeGrafter"/>
</dbReference>
<dbReference type="GO" id="GO:0003723">
    <property type="term" value="F:RNA binding"/>
    <property type="evidence" value="ECO:0007669"/>
    <property type="project" value="TreeGrafter"/>
</dbReference>
<dbReference type="AlphaFoldDB" id="A0A0G4EI27"/>
<feature type="region of interest" description="Disordered" evidence="1">
    <location>
        <begin position="613"/>
        <end position="653"/>
    </location>
</feature>
<dbReference type="OMA" id="CKRIRAM"/>
<dbReference type="InParanoid" id="A0A0G4EI27"/>
<gene>
    <name evidence="3" type="ORF">Vbra_7614</name>
</gene>
<keyword evidence="4" id="KW-1185">Reference proteome</keyword>
<accession>A0A0G4EI27</accession>
<evidence type="ECO:0000256" key="1">
    <source>
        <dbReference type="SAM" id="MobiDB-lite"/>
    </source>
</evidence>
<organism evidence="3 4">
    <name type="scientific">Vitrella brassicaformis (strain CCMP3155)</name>
    <dbReference type="NCBI Taxonomy" id="1169540"/>
    <lineage>
        <taxon>Eukaryota</taxon>
        <taxon>Sar</taxon>
        <taxon>Alveolata</taxon>
        <taxon>Colpodellida</taxon>
        <taxon>Vitrellaceae</taxon>
        <taxon>Vitrella</taxon>
    </lineage>
</organism>
<reference evidence="3 4" key="1">
    <citation type="submission" date="2014-11" db="EMBL/GenBank/DDBJ databases">
        <authorList>
            <person name="Zhu J."/>
            <person name="Qi W."/>
            <person name="Song R."/>
        </authorList>
    </citation>
    <scope>NUCLEOTIDE SEQUENCE [LARGE SCALE GENOMIC DNA]</scope>
</reference>
<dbReference type="EMBL" id="CDMY01000243">
    <property type="protein sequence ID" value="CEL96634.1"/>
    <property type="molecule type" value="Genomic_DNA"/>
</dbReference>
<name>A0A0G4EI27_VITBC</name>
<feature type="compositionally biased region" description="Basic and acidic residues" evidence="1">
    <location>
        <begin position="626"/>
        <end position="639"/>
    </location>
</feature>
<proteinExistence type="predicted"/>
<dbReference type="PANTHER" id="PTHR21228">
    <property type="entry name" value="FAST LEU-RICH DOMAIN-CONTAINING"/>
    <property type="match status" value="1"/>
</dbReference>
<dbReference type="Pfam" id="PF26188">
    <property type="entry name" value="RESC6"/>
    <property type="match status" value="1"/>
</dbReference>
<feature type="domain" description="RNA-editing substrate-binding complex 6 protein" evidence="2">
    <location>
        <begin position="148"/>
        <end position="252"/>
    </location>
</feature>
<evidence type="ECO:0000259" key="2">
    <source>
        <dbReference type="Pfam" id="PF26188"/>
    </source>
</evidence>
<dbReference type="PANTHER" id="PTHR21228:SF40">
    <property type="entry name" value="LD45607P"/>
    <property type="match status" value="1"/>
</dbReference>
<dbReference type="OrthoDB" id="2019031at2759"/>
<dbReference type="GO" id="GO:0044528">
    <property type="term" value="P:regulation of mitochondrial mRNA stability"/>
    <property type="evidence" value="ECO:0007669"/>
    <property type="project" value="TreeGrafter"/>
</dbReference>
<feature type="compositionally biased region" description="Low complexity" evidence="1">
    <location>
        <begin position="640"/>
        <end position="653"/>
    </location>
</feature>
<sequence length="984" mass="107100">MSRFNSLKRQLNLCTSSSQLICLIKAAMQLKQCRDEGVMTKRMSAECWDFISMSVWKLAKLQAASHNHNHHSNRNSREDGPGEVVEGMKEEVLHLMKEAIVSTSGAGAAPRDLSLLMWGFAKLQGEPREVLPAAAGAGVFIDGDVYGVLAEASTKAMRAFKAQDIANTLQAVSILQLRDEALVTVALQRALSIMDTFTPQGITTVLSSAAKLQLPPAATLMNSLFDQLGERNSHLVAECDARGLATLLQALAARPTEPCSDRLRLREAMLSRLRVLLTDKGGDGLSSADGALTLWSLATLGWRPADDVLQRLGDLSVKWYTTTSSLLYGGPAPSPRDAATTIWSLAKLDCHHRPAAHAIMSSFVRQPYDYGPQPFSMLVWGVAKLGLRSQDFQAALANVALKHASAQQLSLHQAVLVIWSVAALDHRNSALNKELFAIVRKGFLHLTPQQVANVVWSIARLKAKEEPLLASLAIVLKKNAPAFTLQQLGSLFWALATLKWRDDALFALLCAEAAKQLRSGKSADAQVMSNILGALGELGIRDFDLLGAAVASMGRQPMRMTPPNLANTLVAYARLQHRDEPALTALSDAVLLHGNRGSGSRLSAQQPRGGMYGSPYGLLSDNSSPDSRRDAPSTQEEKPTTPTSTTTTRLPPSFSGQHLASILYSFGNLRYRHEGVLSALADTILDRIDANPSLGYGGADDEWLYLALWGFAMCSYWDHSVIPALFKAVARHSTRLRDKGLLDDSGNTHSRILNQAYQALLAQHRLGGRPPIDLPRDLINLWKRKFVEQRIVVSSFHHSFITRLRGLVTAGQHEGAGWTVQVEHRTEDGLSVDAVLIGPQHRGIAIECNGPSHYLTFHASHAAQDDCVELEHLTFCAASDEEFPHAHRGADTGADGKKGRVRVAVGELARYDAAGSFHHKIMRHDDATGGGVTCATPCLLNGSSAWKRSVLRAGGWDVVAVPSFVSEEESVRMIERAMRGHHTR</sequence>
<protein>
    <recommendedName>
        <fullName evidence="2">RNA-editing substrate-binding complex 6 protein domain-containing protein</fullName>
    </recommendedName>
</protein>
<dbReference type="GO" id="GO:0000963">
    <property type="term" value="P:mitochondrial RNA processing"/>
    <property type="evidence" value="ECO:0007669"/>
    <property type="project" value="TreeGrafter"/>
</dbReference>
<evidence type="ECO:0000313" key="3">
    <source>
        <dbReference type="EMBL" id="CEL96634.1"/>
    </source>
</evidence>
<dbReference type="Proteomes" id="UP000041254">
    <property type="component" value="Unassembled WGS sequence"/>
</dbReference>
<dbReference type="GO" id="GO:0005759">
    <property type="term" value="C:mitochondrial matrix"/>
    <property type="evidence" value="ECO:0007669"/>
    <property type="project" value="TreeGrafter"/>
</dbReference>
<dbReference type="InterPro" id="IPR058917">
    <property type="entry name" value="RESC6_dom"/>
</dbReference>
<evidence type="ECO:0000313" key="4">
    <source>
        <dbReference type="Proteomes" id="UP000041254"/>
    </source>
</evidence>
<dbReference type="PROSITE" id="PS50096">
    <property type="entry name" value="IQ"/>
    <property type="match status" value="1"/>
</dbReference>
<dbReference type="InterPro" id="IPR050870">
    <property type="entry name" value="FAST_kinase"/>
</dbReference>
<dbReference type="VEuPathDB" id="CryptoDB:Vbra_7614"/>